<reference evidence="10" key="1">
    <citation type="submission" date="2022-07" db="EMBL/GenBank/DDBJ databases">
        <title>Phylogenomic reconstructions and comparative analyses of Kickxellomycotina fungi.</title>
        <authorList>
            <person name="Reynolds N.K."/>
            <person name="Stajich J.E."/>
            <person name="Barry K."/>
            <person name="Grigoriev I.V."/>
            <person name="Crous P."/>
            <person name="Smith M.E."/>
        </authorList>
    </citation>
    <scope>NUCLEOTIDE SEQUENCE</scope>
    <source>
        <strain evidence="10">NRRL 3115</strain>
    </source>
</reference>
<keyword evidence="2 5" id="KW-0863">Zinc-finger</keyword>
<evidence type="ECO:0000259" key="7">
    <source>
        <dbReference type="PROSITE" id="PS50016"/>
    </source>
</evidence>
<dbReference type="SMART" id="SM00249">
    <property type="entry name" value="PHD"/>
    <property type="match status" value="3"/>
</dbReference>
<proteinExistence type="predicted"/>
<dbReference type="GO" id="GO:0003682">
    <property type="term" value="F:chromatin binding"/>
    <property type="evidence" value="ECO:0007669"/>
    <property type="project" value="InterPro"/>
</dbReference>
<feature type="region of interest" description="Disordered" evidence="6">
    <location>
        <begin position="265"/>
        <end position="294"/>
    </location>
</feature>
<keyword evidence="3" id="KW-0862">Zinc</keyword>
<dbReference type="InterPro" id="IPR013083">
    <property type="entry name" value="Znf_RING/FYVE/PHD"/>
</dbReference>
<dbReference type="PROSITE" id="PS01359">
    <property type="entry name" value="ZF_PHD_1"/>
    <property type="match status" value="1"/>
</dbReference>
<keyword evidence="1" id="KW-0479">Metal-binding</keyword>
<dbReference type="EMBL" id="JANBTW010000002">
    <property type="protein sequence ID" value="KAJ2680897.1"/>
    <property type="molecule type" value="Genomic_DNA"/>
</dbReference>
<dbReference type="InterPro" id="IPR029617">
    <property type="entry name" value="Snt2"/>
</dbReference>
<dbReference type="PANTHER" id="PTHR47672:SF1">
    <property type="entry name" value="E3 UBIQUITIN-PROTEIN LIGASE SNT2"/>
    <property type="match status" value="1"/>
</dbReference>
<dbReference type="SMART" id="SM00439">
    <property type="entry name" value="BAH"/>
    <property type="match status" value="1"/>
</dbReference>
<gene>
    <name evidence="10" type="primary">SNT2</name>
    <name evidence="10" type="ORF">GGI25_000201</name>
</gene>
<dbReference type="PROSITE" id="PS50016">
    <property type="entry name" value="ZF_PHD_2"/>
    <property type="match status" value="1"/>
</dbReference>
<dbReference type="Pfam" id="PF13832">
    <property type="entry name" value="zf-HC5HC2H_2"/>
    <property type="match status" value="1"/>
</dbReference>
<feature type="compositionally biased region" description="Polar residues" evidence="6">
    <location>
        <begin position="460"/>
        <end position="473"/>
    </location>
</feature>
<dbReference type="AlphaFoldDB" id="A0A9W8GC61"/>
<keyword evidence="4" id="KW-0539">Nucleus</keyword>
<dbReference type="PROSITE" id="PS51156">
    <property type="entry name" value="ELM2"/>
    <property type="match status" value="1"/>
</dbReference>
<feature type="region of interest" description="Disordered" evidence="6">
    <location>
        <begin position="695"/>
        <end position="726"/>
    </location>
</feature>
<feature type="region of interest" description="Disordered" evidence="6">
    <location>
        <begin position="311"/>
        <end position="351"/>
    </location>
</feature>
<dbReference type="InterPro" id="IPR001965">
    <property type="entry name" value="Znf_PHD"/>
</dbReference>
<dbReference type="PROSITE" id="PS51038">
    <property type="entry name" value="BAH"/>
    <property type="match status" value="1"/>
</dbReference>
<dbReference type="InterPro" id="IPR001025">
    <property type="entry name" value="BAH_dom"/>
</dbReference>
<dbReference type="InterPro" id="IPR019786">
    <property type="entry name" value="Zinc_finger_PHD-type_CS"/>
</dbReference>
<evidence type="ECO:0000313" key="11">
    <source>
        <dbReference type="Proteomes" id="UP001151518"/>
    </source>
</evidence>
<comment type="caution">
    <text evidence="10">The sequence shown here is derived from an EMBL/GenBank/DDBJ whole genome shotgun (WGS) entry which is preliminary data.</text>
</comment>
<dbReference type="Pfam" id="PF01426">
    <property type="entry name" value="BAH"/>
    <property type="match status" value="1"/>
</dbReference>
<evidence type="ECO:0000259" key="8">
    <source>
        <dbReference type="PROSITE" id="PS51038"/>
    </source>
</evidence>
<evidence type="ECO:0000256" key="1">
    <source>
        <dbReference type="ARBA" id="ARBA00022723"/>
    </source>
</evidence>
<dbReference type="OrthoDB" id="336088at2759"/>
<feature type="domain" description="PHD-type" evidence="7">
    <location>
        <begin position="207"/>
        <end position="259"/>
    </location>
</feature>
<protein>
    <submittedName>
        <fullName evidence="10">PHD type zinc finger protein with BAH domain-containing protein</fullName>
    </submittedName>
</protein>
<organism evidence="10 11">
    <name type="scientific">Coemansia spiralis</name>
    <dbReference type="NCBI Taxonomy" id="417178"/>
    <lineage>
        <taxon>Eukaryota</taxon>
        <taxon>Fungi</taxon>
        <taxon>Fungi incertae sedis</taxon>
        <taxon>Zoopagomycota</taxon>
        <taxon>Kickxellomycotina</taxon>
        <taxon>Kickxellomycetes</taxon>
        <taxon>Kickxellales</taxon>
        <taxon>Kickxellaceae</taxon>
        <taxon>Coemansia</taxon>
    </lineage>
</organism>
<evidence type="ECO:0000256" key="6">
    <source>
        <dbReference type="SAM" id="MobiDB-lite"/>
    </source>
</evidence>
<dbReference type="Gene3D" id="2.30.30.490">
    <property type="match status" value="1"/>
</dbReference>
<evidence type="ECO:0000256" key="5">
    <source>
        <dbReference type="PROSITE-ProRule" id="PRU00146"/>
    </source>
</evidence>
<feature type="compositionally biased region" description="Basic and acidic residues" evidence="6">
    <location>
        <begin position="714"/>
        <end position="726"/>
    </location>
</feature>
<evidence type="ECO:0000256" key="4">
    <source>
        <dbReference type="ARBA" id="ARBA00023242"/>
    </source>
</evidence>
<feature type="domain" description="ELM2" evidence="9">
    <location>
        <begin position="386"/>
        <end position="598"/>
    </location>
</feature>
<dbReference type="GO" id="GO:0004842">
    <property type="term" value="F:ubiquitin-protein transferase activity"/>
    <property type="evidence" value="ECO:0007669"/>
    <property type="project" value="TreeGrafter"/>
</dbReference>
<accession>A0A9W8GC61</accession>
<evidence type="ECO:0000256" key="3">
    <source>
        <dbReference type="ARBA" id="ARBA00022833"/>
    </source>
</evidence>
<dbReference type="Pfam" id="PF00628">
    <property type="entry name" value="PHD"/>
    <property type="match status" value="1"/>
</dbReference>
<dbReference type="InterPro" id="IPR043151">
    <property type="entry name" value="BAH_sf"/>
</dbReference>
<feature type="compositionally biased region" description="Polar residues" evidence="6">
    <location>
        <begin position="269"/>
        <end position="280"/>
    </location>
</feature>
<feature type="region of interest" description="Disordered" evidence="6">
    <location>
        <begin position="799"/>
        <end position="819"/>
    </location>
</feature>
<dbReference type="CDD" id="cd15489">
    <property type="entry name" value="PHD_SF"/>
    <property type="match status" value="1"/>
</dbReference>
<dbReference type="CDD" id="cd15497">
    <property type="entry name" value="PHD1_Snt2p_like"/>
    <property type="match status" value="1"/>
</dbReference>
<dbReference type="InterPro" id="IPR019787">
    <property type="entry name" value="Znf_PHD-finger"/>
</dbReference>
<feature type="compositionally biased region" description="Gly residues" evidence="6">
    <location>
        <begin position="484"/>
        <end position="504"/>
    </location>
</feature>
<dbReference type="InterPro" id="IPR000949">
    <property type="entry name" value="ELM2_dom"/>
</dbReference>
<feature type="region of interest" description="Disordered" evidence="6">
    <location>
        <begin position="460"/>
        <end position="506"/>
    </location>
</feature>
<dbReference type="GO" id="GO:0036205">
    <property type="term" value="P:histone catabolic process"/>
    <property type="evidence" value="ECO:0007669"/>
    <property type="project" value="TreeGrafter"/>
</dbReference>
<sequence length="1255" mass="138326">MSKNLALPNSDSSFPPPPTSISIAGGVSVSIDDYVYMQPEYPEEPYYIGRVMEFAYVTRERQPKPLKISDGKESTPTPTSTSANSIQLRARLAWFQRPRDLPVTRVRAKDARLLVATMHSDLNPVSAIRGKCFVRHTSEISDLSSWKSKPDHYYYTQLFDRYSLRLYDIVPVTQIRNAPQEVLQKLHDTYEFIFAEPQKISDLVNTRRACTICAKWCSVNESLKCSICDKHYHMQCLDPPISRKPAKGYSWQCAACLRRIQEQRENSLDDTASSSPNVLDTTERKRTTRNASGDEHSILLRSTALVASTGTPLGAMPASATASDTESRSGSKRIKLSHGDSRHGGDGSGLLIPRPRNRGLWPFRYFGINTNIDDVLHDDERIYPRAVSRIGPKYQAIIPDMVSPGGPELDKYLFAKHAELYNQNDESGKNIDSKPQMLRQSHLAGRPRASPGVAAVANGRLTNGHSASVTNGNMHYGGHRGKDGVNGGWASSGGGGGGGGGGGTTRWYGKSAEQMDLMWDDIEVHRGNHEEQIFFKQPSFLPDDELDMYMQAIVPFLRRHFGDVHDFTLLDCQDAALHGLLLHKYDVEEALISIPECPEGYIRQREPGDYWSNEGMARFNDYLREYGSNLQSIHNSLPENTRRAITLHYYMIRQTAVGRKMLEAYNNRNGAGQRRPNLGQGEGAVNIHVEVASDAGVSSANTPASSPRTTGMTTRDHSRQGNEQQDKSVRCLNCGRDRVARWYPAPLEFAVHNTRSAKYAGSRRVVCNDCREFWLRYAAMPDPDIINSRKYQQQQHQQITQGSHSAQARSSAVREEPKRANSRVKFSISGLAPKLKGPVHWPLTPCDVCRLATSTGPGSNQALLVCQDCGLCVHYGCSGYPEHAKINPRRWKCSVCTNINNPTISIDYACILCHRDAPLHASASDRPRQMMWRTTGNNWVHPLCALLVEQSRLLFAHGNVIVDGVMALPKDTWMRRCSVCMSTQGAAVKCIEENCGEGAHARCAHISTAEDQITSHAARTIVVARTKNTDISPDTVLENVAEFIKSGEKISAILKCAKHANANTDLDAVLDAVDSEYQSVISAVVASKMISARLQLRGAMLHAHGVKNPQTVASSASERLAAAATSATLGISNPELEEYQMATRHTSPATELLSNPPASGNPELIALDKNSSIRLDSTTKLAKKMVAWSSPAEDPACLRCSATFSPIWWPSSPMLSHVTSPGQKPVDVHVLCHRCYTTGAGGAGSSQRSNITASL</sequence>
<dbReference type="InterPro" id="IPR011011">
    <property type="entry name" value="Znf_FYVE_PHD"/>
</dbReference>
<dbReference type="Proteomes" id="UP001151518">
    <property type="component" value="Unassembled WGS sequence"/>
</dbReference>
<dbReference type="SUPFAM" id="SSF57903">
    <property type="entry name" value="FYVE/PHD zinc finger"/>
    <property type="match status" value="2"/>
</dbReference>
<dbReference type="PANTHER" id="PTHR47672">
    <property type="entry name" value="E3 UBIQUITIN-PROTEIN LIGASE SNT2"/>
    <property type="match status" value="1"/>
</dbReference>
<dbReference type="GO" id="GO:0008270">
    <property type="term" value="F:zinc ion binding"/>
    <property type="evidence" value="ECO:0007669"/>
    <property type="project" value="UniProtKB-KW"/>
</dbReference>
<dbReference type="GO" id="GO:0048189">
    <property type="term" value="C:Lid2 complex"/>
    <property type="evidence" value="ECO:0007669"/>
    <property type="project" value="TreeGrafter"/>
</dbReference>
<feature type="domain" description="BAH" evidence="8">
    <location>
        <begin position="27"/>
        <end position="170"/>
    </location>
</feature>
<evidence type="ECO:0000256" key="2">
    <source>
        <dbReference type="ARBA" id="ARBA00022771"/>
    </source>
</evidence>
<dbReference type="Gene3D" id="3.30.40.10">
    <property type="entry name" value="Zinc/RING finger domain, C3HC4 (zinc finger)"/>
    <property type="match status" value="3"/>
</dbReference>
<evidence type="ECO:0000259" key="9">
    <source>
        <dbReference type="PROSITE" id="PS51156"/>
    </source>
</evidence>
<evidence type="ECO:0000313" key="10">
    <source>
        <dbReference type="EMBL" id="KAJ2680897.1"/>
    </source>
</evidence>
<feature type="compositionally biased region" description="Polar residues" evidence="6">
    <location>
        <begin position="696"/>
        <end position="713"/>
    </location>
</feature>
<name>A0A9W8GC61_9FUNG</name>